<accession>A0A250WQH7</accession>
<proteinExistence type="predicted"/>
<dbReference type="InterPro" id="IPR050913">
    <property type="entry name" value="AP2/ERF_ERF"/>
</dbReference>
<keyword evidence="5" id="KW-0539">Nucleus</keyword>
<feature type="compositionally biased region" description="Polar residues" evidence="6">
    <location>
        <begin position="38"/>
        <end position="47"/>
    </location>
</feature>
<sequence>MGDSDSVKVETPNPLISMNQTTVASNVANLSALFYPSMNNPGQASQAPTPPVLPGPPSNMAAALASLQVPRPPIPAQQAAALMAAAAAALAAQQQRQQQGLQFVHGGPRPMIPPAVRPPVLGLGPKSMLPGPPVSAMQPNPATFVSRPINNVGYREDASSGSDDEDGKSARKRRDAKSQVVDRKPVIDIISKGKNKTYRGVRQRPWGKWAAEIRDPTVGARRWLGTFDTAEEAARAYDAAARGIRGPAARCNFPLPEELSAQQAEALAKAEQDLAKRNKNFTSPEPRPSAASPSAEKKAPAKLALRKAKRGMEDSGAADEPLILSPHGVLGAADIHGVMSMTDALTLPPMLTAHAMTMGLGALNHTEETAAAAAAPSSSTVDVNSLFPEWPPAGSLGTSHLMMGLSPGFNNSPFGKSLDMVDMCSQLMQAGCDPLSNLGSLKNDLLLPPNYKNAEDEGDELDDDLMLLGTTPNIGSATVGMSAVAQAGHTTSVVRLSSAAFARGSGVSDAMCGLGRVLDEEDDLMGMSPDLPSMIRSPMSSTGFTDFLKNTFVGPSSVNGGGHSSIAAAAAATNEQVPTLKNVFMSEQTAHVGGV</sequence>
<dbReference type="SUPFAM" id="SSF54171">
    <property type="entry name" value="DNA-binding domain"/>
    <property type="match status" value="1"/>
</dbReference>
<feature type="region of interest" description="Disordered" evidence="6">
    <location>
        <begin position="38"/>
        <end position="57"/>
    </location>
</feature>
<feature type="domain" description="AP2/ERF" evidence="7">
    <location>
        <begin position="197"/>
        <end position="254"/>
    </location>
</feature>
<organism evidence="8 9">
    <name type="scientific">Chlamydomonas eustigma</name>
    <dbReference type="NCBI Taxonomy" id="1157962"/>
    <lineage>
        <taxon>Eukaryota</taxon>
        <taxon>Viridiplantae</taxon>
        <taxon>Chlorophyta</taxon>
        <taxon>core chlorophytes</taxon>
        <taxon>Chlorophyceae</taxon>
        <taxon>CS clade</taxon>
        <taxon>Chlamydomonadales</taxon>
        <taxon>Chlamydomonadaceae</taxon>
        <taxon>Chlamydomonas</taxon>
    </lineage>
</organism>
<gene>
    <name evidence="8" type="ORF">CEUSTIGMA_g531.t1</name>
</gene>
<dbReference type="InterPro" id="IPR036955">
    <property type="entry name" value="AP2/ERF_dom_sf"/>
</dbReference>
<dbReference type="GO" id="GO:0003677">
    <property type="term" value="F:DNA binding"/>
    <property type="evidence" value="ECO:0007669"/>
    <property type="project" value="UniProtKB-KW"/>
</dbReference>
<dbReference type="GO" id="GO:0003700">
    <property type="term" value="F:DNA-binding transcription factor activity"/>
    <property type="evidence" value="ECO:0007669"/>
    <property type="project" value="InterPro"/>
</dbReference>
<dbReference type="EMBL" id="BEGY01000002">
    <property type="protein sequence ID" value="GAX73078.1"/>
    <property type="molecule type" value="Genomic_DNA"/>
</dbReference>
<dbReference type="SMART" id="SM00380">
    <property type="entry name" value="AP2"/>
    <property type="match status" value="1"/>
</dbReference>
<dbReference type="InterPro" id="IPR001471">
    <property type="entry name" value="AP2/ERF_dom"/>
</dbReference>
<dbReference type="OrthoDB" id="610645at2759"/>
<feature type="region of interest" description="Disordered" evidence="6">
    <location>
        <begin position="152"/>
        <end position="181"/>
    </location>
</feature>
<evidence type="ECO:0000256" key="1">
    <source>
        <dbReference type="ARBA" id="ARBA00004123"/>
    </source>
</evidence>
<evidence type="ECO:0000256" key="6">
    <source>
        <dbReference type="SAM" id="MobiDB-lite"/>
    </source>
</evidence>
<keyword evidence="3" id="KW-0238">DNA-binding</keyword>
<dbReference type="PRINTS" id="PR00367">
    <property type="entry name" value="ETHRSPELEMNT"/>
</dbReference>
<dbReference type="STRING" id="1157962.A0A250WQH7"/>
<dbReference type="CDD" id="cd00018">
    <property type="entry name" value="AP2"/>
    <property type="match status" value="1"/>
</dbReference>
<evidence type="ECO:0000259" key="7">
    <source>
        <dbReference type="PROSITE" id="PS51032"/>
    </source>
</evidence>
<keyword evidence="2" id="KW-0805">Transcription regulation</keyword>
<evidence type="ECO:0000256" key="2">
    <source>
        <dbReference type="ARBA" id="ARBA00023015"/>
    </source>
</evidence>
<dbReference type="InterPro" id="IPR016177">
    <property type="entry name" value="DNA-bd_dom_sf"/>
</dbReference>
<dbReference type="PROSITE" id="PS51032">
    <property type="entry name" value="AP2_ERF"/>
    <property type="match status" value="1"/>
</dbReference>
<feature type="region of interest" description="Disordered" evidence="6">
    <location>
        <begin position="279"/>
        <end position="322"/>
    </location>
</feature>
<name>A0A250WQH7_9CHLO</name>
<comment type="subcellular location">
    <subcellularLocation>
        <location evidence="1">Nucleus</location>
    </subcellularLocation>
</comment>
<dbReference type="AlphaFoldDB" id="A0A250WQH7"/>
<evidence type="ECO:0000256" key="4">
    <source>
        <dbReference type="ARBA" id="ARBA00023163"/>
    </source>
</evidence>
<dbReference type="Gene3D" id="3.30.730.10">
    <property type="entry name" value="AP2/ERF domain"/>
    <property type="match status" value="1"/>
</dbReference>
<keyword evidence="4" id="KW-0804">Transcription</keyword>
<dbReference type="FunFam" id="3.30.730.10:FF:000001">
    <property type="entry name" value="Ethylene-responsive transcription factor 2"/>
    <property type="match status" value="1"/>
</dbReference>
<evidence type="ECO:0000313" key="8">
    <source>
        <dbReference type="EMBL" id="GAX73078.1"/>
    </source>
</evidence>
<reference evidence="8 9" key="1">
    <citation type="submission" date="2017-08" db="EMBL/GenBank/DDBJ databases">
        <title>Acidophilic green algal genome provides insights into adaptation to an acidic environment.</title>
        <authorList>
            <person name="Hirooka S."/>
            <person name="Hirose Y."/>
            <person name="Kanesaki Y."/>
            <person name="Higuchi S."/>
            <person name="Fujiwara T."/>
            <person name="Onuma R."/>
            <person name="Era A."/>
            <person name="Ohbayashi R."/>
            <person name="Uzuka A."/>
            <person name="Nozaki H."/>
            <person name="Yoshikawa H."/>
            <person name="Miyagishima S.Y."/>
        </authorList>
    </citation>
    <scope>NUCLEOTIDE SEQUENCE [LARGE SCALE GENOMIC DNA]</scope>
    <source>
        <strain evidence="8 9">NIES-2499</strain>
    </source>
</reference>
<dbReference type="Proteomes" id="UP000232323">
    <property type="component" value="Unassembled WGS sequence"/>
</dbReference>
<dbReference type="Pfam" id="PF00847">
    <property type="entry name" value="AP2"/>
    <property type="match status" value="1"/>
</dbReference>
<comment type="caution">
    <text evidence="8">The sequence shown here is derived from an EMBL/GenBank/DDBJ whole genome shotgun (WGS) entry which is preliminary data.</text>
</comment>
<dbReference type="PANTHER" id="PTHR31194:SF140">
    <property type="entry name" value="ETHYLENE-RESPONSIVE TRANSCRIPTION FACTOR CRF2"/>
    <property type="match status" value="1"/>
</dbReference>
<evidence type="ECO:0000256" key="3">
    <source>
        <dbReference type="ARBA" id="ARBA00023125"/>
    </source>
</evidence>
<evidence type="ECO:0000313" key="9">
    <source>
        <dbReference type="Proteomes" id="UP000232323"/>
    </source>
</evidence>
<dbReference type="GO" id="GO:0005634">
    <property type="term" value="C:nucleus"/>
    <property type="evidence" value="ECO:0007669"/>
    <property type="project" value="UniProtKB-SubCell"/>
</dbReference>
<feature type="compositionally biased region" description="Pro residues" evidence="6">
    <location>
        <begin position="48"/>
        <end position="57"/>
    </location>
</feature>
<protein>
    <recommendedName>
        <fullName evidence="7">AP2/ERF domain-containing protein</fullName>
    </recommendedName>
</protein>
<keyword evidence="9" id="KW-1185">Reference proteome</keyword>
<evidence type="ECO:0000256" key="5">
    <source>
        <dbReference type="ARBA" id="ARBA00023242"/>
    </source>
</evidence>
<dbReference type="PANTHER" id="PTHR31194">
    <property type="entry name" value="SHN SHINE , DNA BINDING / TRANSCRIPTION FACTOR"/>
    <property type="match status" value="1"/>
</dbReference>